<evidence type="ECO:0000256" key="2">
    <source>
        <dbReference type="ARBA" id="ARBA00022980"/>
    </source>
</evidence>
<dbReference type="EMBL" id="MK397884">
    <property type="protein sequence ID" value="QBC68976.1"/>
    <property type="molecule type" value="Genomic_DNA"/>
</dbReference>
<keyword evidence="2 6" id="KW-0689">Ribosomal protein</keyword>
<sequence length="151" mass="18097">MIMFYLFTSMTRGYIAQRRRTKKSVFASGTHSRLTRTFAQNNILVSAHWDGKRKKRDFYRLWIIRINAAIRGMGVGFNYIHNLYKRMLLRYRKILEILAQIARLYRDWLSRISNEIIKKEDSQEDLKIKIVPRIIKRINGIAFPEPEIDSF</sequence>
<evidence type="ECO:0000256" key="5">
    <source>
        <dbReference type="SAM" id="Phobius"/>
    </source>
</evidence>
<feature type="transmembrane region" description="Helical" evidence="5">
    <location>
        <begin position="62"/>
        <end position="84"/>
    </location>
</feature>
<dbReference type="PANTHER" id="PTHR10986">
    <property type="entry name" value="39S RIBOSOMAL PROTEIN L20"/>
    <property type="match status" value="1"/>
</dbReference>
<dbReference type="GO" id="GO:0005840">
    <property type="term" value="C:ribosome"/>
    <property type="evidence" value="ECO:0007669"/>
    <property type="project" value="UniProtKB-KW"/>
</dbReference>
<name>A0A411JV74_9CARY</name>
<dbReference type="RefSeq" id="YP_009568945.1">
    <property type="nucleotide sequence ID" value="NC_041256.1"/>
</dbReference>
<comment type="similarity">
    <text evidence="1">Belongs to the bacterial ribosomal protein bL20 family.</text>
</comment>
<proteinExistence type="inferred from homology"/>
<evidence type="ECO:0000313" key="6">
    <source>
        <dbReference type="EMBL" id="QBC68976.1"/>
    </source>
</evidence>
<dbReference type="InterPro" id="IPR035566">
    <property type="entry name" value="Ribosomal_protein_bL20_C"/>
</dbReference>
<keyword evidence="5" id="KW-0812">Transmembrane</keyword>
<reference evidence="6" key="1">
    <citation type="journal article" date="2019" name="Mol. Phylogenet. Evol.">
        <title>Plastid phylogenomic insights into the evolution of Caryophyllales.</title>
        <authorList>
            <person name="Yao G."/>
            <person name="Jin J.J."/>
            <person name="Li H.T."/>
            <person name="Yang J.B."/>
            <person name="Shiva Mandala V."/>
            <person name="Croley M."/>
            <person name="Mostow R."/>
            <person name="Douglas N.A."/>
            <person name="Chase M.W."/>
            <person name="Christenhusz M.J."/>
            <person name="Soltis D.E."/>
            <person name="Soltis P.S."/>
            <person name="Smith S.A."/>
            <person name="Brockington S.F."/>
            <person name="Moore M.J."/>
            <person name="Yi T.S."/>
            <person name="Li D.Z."/>
        </authorList>
    </citation>
    <scope>NUCLEOTIDE SEQUENCE</scope>
</reference>
<keyword evidence="5" id="KW-1133">Transmembrane helix</keyword>
<dbReference type="GO" id="GO:0003735">
    <property type="term" value="F:structural constituent of ribosome"/>
    <property type="evidence" value="ECO:0007669"/>
    <property type="project" value="InterPro"/>
</dbReference>
<keyword evidence="3" id="KW-0687">Ribonucleoprotein</keyword>
<dbReference type="GO" id="GO:0019843">
    <property type="term" value="F:rRNA binding"/>
    <property type="evidence" value="ECO:0007669"/>
    <property type="project" value="InterPro"/>
</dbReference>
<accession>A0A411JV74</accession>
<keyword evidence="5" id="KW-0472">Membrane</keyword>
<geneLocation type="plastid" evidence="6"/>
<dbReference type="InterPro" id="IPR005813">
    <property type="entry name" value="Ribosomal_bL20"/>
</dbReference>
<dbReference type="Pfam" id="PF00453">
    <property type="entry name" value="Ribosomal_L20"/>
    <property type="match status" value="1"/>
</dbReference>
<protein>
    <recommendedName>
        <fullName evidence="4">Large ribosomal subunit protein bL20c</fullName>
    </recommendedName>
</protein>
<dbReference type="Gene3D" id="1.10.1900.20">
    <property type="entry name" value="Ribosomal protein L20"/>
    <property type="match status" value="1"/>
</dbReference>
<evidence type="ECO:0000256" key="4">
    <source>
        <dbReference type="ARBA" id="ARBA00035295"/>
    </source>
</evidence>
<gene>
    <name evidence="6" type="primary">rpl20</name>
</gene>
<dbReference type="SUPFAM" id="SSF74731">
    <property type="entry name" value="Ribosomal protein L20"/>
    <property type="match status" value="1"/>
</dbReference>
<evidence type="ECO:0000256" key="1">
    <source>
        <dbReference type="ARBA" id="ARBA00007698"/>
    </source>
</evidence>
<evidence type="ECO:0000256" key="3">
    <source>
        <dbReference type="ARBA" id="ARBA00023274"/>
    </source>
</evidence>
<keyword evidence="6" id="KW-0934">Plastid</keyword>
<dbReference type="GO" id="GO:1990904">
    <property type="term" value="C:ribonucleoprotein complex"/>
    <property type="evidence" value="ECO:0007669"/>
    <property type="project" value="UniProtKB-KW"/>
</dbReference>
<dbReference type="GO" id="GO:0006412">
    <property type="term" value="P:translation"/>
    <property type="evidence" value="ECO:0007669"/>
    <property type="project" value="InterPro"/>
</dbReference>
<dbReference type="AlphaFoldDB" id="A0A411JV74"/>
<dbReference type="GeneID" id="39412545"/>
<organism evidence="6">
    <name type="scientific">Physena sessiliflora</name>
    <dbReference type="NCBI Taxonomy" id="2518637"/>
    <lineage>
        <taxon>Eukaryota</taxon>
        <taxon>Viridiplantae</taxon>
        <taxon>Streptophyta</taxon>
        <taxon>Embryophyta</taxon>
        <taxon>Tracheophyta</taxon>
        <taxon>Spermatophyta</taxon>
        <taxon>Magnoliopsida</taxon>
        <taxon>eudicotyledons</taxon>
        <taxon>Gunneridae</taxon>
        <taxon>Pentapetalae</taxon>
        <taxon>Caryophyllales</taxon>
        <taxon>Physenaceae</taxon>
        <taxon>Physena</taxon>
    </lineage>
</organism>